<evidence type="ECO:0000256" key="1">
    <source>
        <dbReference type="SAM" id="MobiDB-lite"/>
    </source>
</evidence>
<feature type="compositionally biased region" description="Low complexity" evidence="1">
    <location>
        <begin position="199"/>
        <end position="212"/>
    </location>
</feature>
<proteinExistence type="predicted"/>
<feature type="region of interest" description="Disordered" evidence="1">
    <location>
        <begin position="98"/>
        <end position="126"/>
    </location>
</feature>
<organism evidence="2">
    <name type="scientific">Nicotiana tabacum</name>
    <name type="common">Common tobacco</name>
    <dbReference type="NCBI Taxonomy" id="4097"/>
    <lineage>
        <taxon>Eukaryota</taxon>
        <taxon>Viridiplantae</taxon>
        <taxon>Streptophyta</taxon>
        <taxon>Embryophyta</taxon>
        <taxon>Tracheophyta</taxon>
        <taxon>Spermatophyta</taxon>
        <taxon>Magnoliopsida</taxon>
        <taxon>eudicotyledons</taxon>
        <taxon>Gunneridae</taxon>
        <taxon>Pentapetalae</taxon>
        <taxon>asterids</taxon>
        <taxon>lamiids</taxon>
        <taxon>Solanales</taxon>
        <taxon>Solanaceae</taxon>
        <taxon>Nicotianoideae</taxon>
        <taxon>Nicotianeae</taxon>
        <taxon>Nicotiana</taxon>
    </lineage>
</organism>
<dbReference type="RefSeq" id="XP_016457713.1">
    <property type="nucleotide sequence ID" value="XM_016602227.1"/>
</dbReference>
<feature type="compositionally biased region" description="Polar residues" evidence="1">
    <location>
        <begin position="19"/>
        <end position="31"/>
    </location>
</feature>
<feature type="region of interest" description="Disordered" evidence="1">
    <location>
        <begin position="14"/>
        <end position="47"/>
    </location>
</feature>
<feature type="region of interest" description="Disordered" evidence="1">
    <location>
        <begin position="189"/>
        <end position="222"/>
    </location>
</feature>
<sequence length="222" mass="22751">MRCSLCKTLGHNKKGFPLTRNQGGRAGTSSVGGETAESGTATSTATGSASAAAGSTLVPAAGSSTIAGSASVPTAGSSTTPSTMESVAFTLLIIDPSTQQSTNITGGPKRKTNEPRRGGVNVGSKRPKTAGYSVLFDSSGTVIQRSGTTDKVVHNSSTLISSAPTNIELRFKPLGLKWKGRAAVTQRQLQEQSYRRAKSTTTTQATLVTQSTPSSQATTNIN</sequence>
<name>A0A1S3Z013_TOBAC</name>
<dbReference type="OMA" id="XTTSAAS"/>
<evidence type="ECO:0000313" key="2">
    <source>
        <dbReference type="RefSeq" id="XP_016457713.1"/>
    </source>
</evidence>
<dbReference type="AlphaFoldDB" id="A0A1S3Z013"/>
<dbReference type="OrthoDB" id="1306289at2759"/>
<gene>
    <name evidence="2" type="primary">LOC107781512</name>
</gene>
<feature type="compositionally biased region" description="Polar residues" evidence="1">
    <location>
        <begin position="213"/>
        <end position="222"/>
    </location>
</feature>
<reference evidence="2" key="1">
    <citation type="submission" date="2025-08" db="UniProtKB">
        <authorList>
            <consortium name="RefSeq"/>
        </authorList>
    </citation>
    <scope>IDENTIFICATION</scope>
</reference>
<accession>A0A1S3Z013</accession>
<protein>
    <submittedName>
        <fullName evidence="2">Uncharacterized protein isoform X2</fullName>
    </submittedName>
</protein>
<feature type="compositionally biased region" description="Low complexity" evidence="1">
    <location>
        <begin position="32"/>
        <end position="47"/>
    </location>
</feature>